<name>A0ABW3MAW6_9PSEU</name>
<gene>
    <name evidence="2" type="ORF">ACFQ1S_21510</name>
</gene>
<dbReference type="Gene3D" id="3.10.180.10">
    <property type="entry name" value="2,3-Dihydroxybiphenyl 1,2-Dioxygenase, domain 1"/>
    <property type="match status" value="1"/>
</dbReference>
<dbReference type="Pfam" id="PF18029">
    <property type="entry name" value="Glyoxalase_6"/>
    <property type="match status" value="1"/>
</dbReference>
<sequence>MGARSIDIGQGDVSWEVMADPEGNEYCVLTSR</sequence>
<accession>A0ABW3MAW6</accession>
<evidence type="ECO:0000259" key="1">
    <source>
        <dbReference type="Pfam" id="PF18029"/>
    </source>
</evidence>
<dbReference type="InterPro" id="IPR029068">
    <property type="entry name" value="Glyas_Bleomycin-R_OHBP_Dase"/>
</dbReference>
<dbReference type="Proteomes" id="UP001597045">
    <property type="component" value="Unassembled WGS sequence"/>
</dbReference>
<evidence type="ECO:0000313" key="2">
    <source>
        <dbReference type="EMBL" id="MFD1047926.1"/>
    </source>
</evidence>
<evidence type="ECO:0000313" key="3">
    <source>
        <dbReference type="Proteomes" id="UP001597045"/>
    </source>
</evidence>
<proteinExistence type="predicted"/>
<keyword evidence="3" id="KW-1185">Reference proteome</keyword>
<comment type="caution">
    <text evidence="2">The sequence shown here is derived from an EMBL/GenBank/DDBJ whole genome shotgun (WGS) entry which is preliminary data.</text>
</comment>
<dbReference type="InterPro" id="IPR041581">
    <property type="entry name" value="Glyoxalase_6"/>
</dbReference>
<protein>
    <submittedName>
        <fullName evidence="2">VOC family protein</fullName>
    </submittedName>
</protein>
<reference evidence="3" key="1">
    <citation type="journal article" date="2019" name="Int. J. Syst. Evol. Microbiol.">
        <title>The Global Catalogue of Microorganisms (GCM) 10K type strain sequencing project: providing services to taxonomists for standard genome sequencing and annotation.</title>
        <authorList>
            <consortium name="The Broad Institute Genomics Platform"/>
            <consortium name="The Broad Institute Genome Sequencing Center for Infectious Disease"/>
            <person name="Wu L."/>
            <person name="Ma J."/>
        </authorList>
    </citation>
    <scope>NUCLEOTIDE SEQUENCE [LARGE SCALE GENOMIC DNA]</scope>
    <source>
        <strain evidence="3">JCM 31486</strain>
    </source>
</reference>
<dbReference type="EMBL" id="JBHTIS010001316">
    <property type="protein sequence ID" value="MFD1047926.1"/>
    <property type="molecule type" value="Genomic_DNA"/>
</dbReference>
<organism evidence="2 3">
    <name type="scientific">Kibdelosporangium lantanae</name>
    <dbReference type="NCBI Taxonomy" id="1497396"/>
    <lineage>
        <taxon>Bacteria</taxon>
        <taxon>Bacillati</taxon>
        <taxon>Actinomycetota</taxon>
        <taxon>Actinomycetes</taxon>
        <taxon>Pseudonocardiales</taxon>
        <taxon>Pseudonocardiaceae</taxon>
        <taxon>Kibdelosporangium</taxon>
    </lineage>
</organism>
<feature type="domain" description="Glyoxalase-like" evidence="1">
    <location>
        <begin position="1"/>
        <end position="29"/>
    </location>
</feature>